<dbReference type="Proteomes" id="UP000467334">
    <property type="component" value="Unassembled WGS sequence"/>
</dbReference>
<name>A0A7J5LDV7_BACSE</name>
<dbReference type="RefSeq" id="WP_151871621.1">
    <property type="nucleotide sequence ID" value="NZ_RCXV01000012.1"/>
</dbReference>
<evidence type="ECO:0000313" key="1">
    <source>
        <dbReference type="EMBL" id="KAB5315009.1"/>
    </source>
</evidence>
<sequence length="86" mass="10394">MSKEPKVPEVTDELRQYWKERSEKILRNYEAGKYDENDEVMMASVKWARLSMEEKEEGYKKYYFLGDRMQAEQDAMCGYDDEDDED</sequence>
<comment type="caution">
    <text evidence="1">The sequence shown here is derived from an EMBL/GenBank/DDBJ whole genome shotgun (WGS) entry which is preliminary data.</text>
</comment>
<dbReference type="AlphaFoldDB" id="A0A7J5LDV7"/>
<reference evidence="1 2" key="1">
    <citation type="journal article" date="2019" name="Nat. Med.">
        <title>A library of human gut bacterial isolates paired with longitudinal multiomics data enables mechanistic microbiome research.</title>
        <authorList>
            <person name="Poyet M."/>
            <person name="Groussin M."/>
            <person name="Gibbons S.M."/>
            <person name="Avila-Pacheco J."/>
            <person name="Jiang X."/>
            <person name="Kearney S.M."/>
            <person name="Perrotta A.R."/>
            <person name="Berdy B."/>
            <person name="Zhao S."/>
            <person name="Lieberman T.D."/>
            <person name="Swanson P.K."/>
            <person name="Smith M."/>
            <person name="Roesemann S."/>
            <person name="Alexander J.E."/>
            <person name="Rich S.A."/>
            <person name="Livny J."/>
            <person name="Vlamakis H."/>
            <person name="Clish C."/>
            <person name="Bullock K."/>
            <person name="Deik A."/>
            <person name="Scott J."/>
            <person name="Pierce K.A."/>
            <person name="Xavier R.J."/>
            <person name="Alm E.J."/>
        </authorList>
    </citation>
    <scope>NUCLEOTIDE SEQUENCE [LARGE SCALE GENOMIC DNA]</scope>
    <source>
        <strain evidence="1 2">BIOML-A6</strain>
    </source>
</reference>
<organism evidence="1 2">
    <name type="scientific">Bacteroides stercoris</name>
    <dbReference type="NCBI Taxonomy" id="46506"/>
    <lineage>
        <taxon>Bacteria</taxon>
        <taxon>Pseudomonadati</taxon>
        <taxon>Bacteroidota</taxon>
        <taxon>Bacteroidia</taxon>
        <taxon>Bacteroidales</taxon>
        <taxon>Bacteroidaceae</taxon>
        <taxon>Bacteroides</taxon>
    </lineage>
</organism>
<accession>A0A7J5LDV7</accession>
<protein>
    <submittedName>
        <fullName evidence="1">Uncharacterized protein</fullName>
    </submittedName>
</protein>
<proteinExistence type="predicted"/>
<gene>
    <name evidence="1" type="ORF">F9958_07705</name>
</gene>
<evidence type="ECO:0000313" key="2">
    <source>
        <dbReference type="Proteomes" id="UP000467334"/>
    </source>
</evidence>
<dbReference type="EMBL" id="WCLE01000012">
    <property type="protein sequence ID" value="KAB5315009.1"/>
    <property type="molecule type" value="Genomic_DNA"/>
</dbReference>